<sequence length="295" mass="32805">MPLFCCTLVLTLIDSLQTMIIHNEQFSLIGASGKPIHGDLTYDENNTNTPLIIFIHGFKGFKDWGAHHLAARYFVQNGYRYLKFNLSHSGVTGEKTNDVSDIESFASNTFSKELLDIDIVINHAIKFLGVTGVYLIGHSRGGGLSILQAANNPYIKGLITWSSIADFSSLWKKEQESNWKKDGKIEVVNARTKEKMPLNVTLLEDFEDNKAKLDILSAAKRINIPWLIVQGDDDVNVPFETAEKLANANAASRLVKIEGANHVYGAVHPFPGETLPPQLFEVCEKSLKFLNSITE</sequence>
<dbReference type="SUPFAM" id="SSF53474">
    <property type="entry name" value="alpha/beta-Hydrolases"/>
    <property type="match status" value="1"/>
</dbReference>
<dbReference type="PANTHER" id="PTHR12277">
    <property type="entry name" value="ALPHA/BETA HYDROLASE DOMAIN-CONTAINING PROTEIN"/>
    <property type="match status" value="1"/>
</dbReference>
<accession>A0A286AA28</accession>
<dbReference type="EMBL" id="OCMT01000003">
    <property type="protein sequence ID" value="SOD18764.1"/>
    <property type="molecule type" value="Genomic_DNA"/>
</dbReference>
<dbReference type="PANTHER" id="PTHR12277:SF81">
    <property type="entry name" value="PROTEIN ABHD13"/>
    <property type="match status" value="1"/>
</dbReference>
<organism evidence="1 2">
    <name type="scientific">Pedobacter xixiisoli</name>
    <dbReference type="NCBI Taxonomy" id="1476464"/>
    <lineage>
        <taxon>Bacteria</taxon>
        <taxon>Pseudomonadati</taxon>
        <taxon>Bacteroidota</taxon>
        <taxon>Sphingobacteriia</taxon>
        <taxon>Sphingobacteriales</taxon>
        <taxon>Sphingobacteriaceae</taxon>
        <taxon>Pedobacter</taxon>
    </lineage>
</organism>
<evidence type="ECO:0000313" key="1">
    <source>
        <dbReference type="EMBL" id="SOD18764.1"/>
    </source>
</evidence>
<protein>
    <submittedName>
        <fullName evidence="1">Pimeloyl-ACP methyl ester carboxylesterase</fullName>
    </submittedName>
</protein>
<name>A0A286AA28_9SPHI</name>
<keyword evidence="2" id="KW-1185">Reference proteome</keyword>
<dbReference type="InterPro" id="IPR029058">
    <property type="entry name" value="AB_hydrolase_fold"/>
</dbReference>
<reference evidence="2" key="1">
    <citation type="submission" date="2017-09" db="EMBL/GenBank/DDBJ databases">
        <authorList>
            <person name="Varghese N."/>
            <person name="Submissions S."/>
        </authorList>
    </citation>
    <scope>NUCLEOTIDE SEQUENCE [LARGE SCALE GENOMIC DNA]</scope>
    <source>
        <strain evidence="2">CGMCC 1.12803</strain>
    </source>
</reference>
<proteinExistence type="predicted"/>
<evidence type="ECO:0000313" key="2">
    <source>
        <dbReference type="Proteomes" id="UP000219281"/>
    </source>
</evidence>
<dbReference type="AlphaFoldDB" id="A0A286AA28"/>
<dbReference type="Proteomes" id="UP000219281">
    <property type="component" value="Unassembled WGS sequence"/>
</dbReference>
<dbReference type="Gene3D" id="3.40.50.1820">
    <property type="entry name" value="alpha/beta hydrolase"/>
    <property type="match status" value="1"/>
</dbReference>
<gene>
    <name evidence="1" type="ORF">SAMN06297358_3174</name>
</gene>